<reference evidence="6 7" key="1">
    <citation type="submission" date="2020-10" db="EMBL/GenBank/DDBJ databases">
        <title>Wide distribution of Phycisphaera-like planctomycetes from WD2101 soil group in peatlands and genome analysis of the first cultivated representative.</title>
        <authorList>
            <person name="Dedysh S.N."/>
            <person name="Beletsky A.V."/>
            <person name="Ivanova A."/>
            <person name="Kulichevskaya I.S."/>
            <person name="Suzina N.E."/>
            <person name="Philippov D.A."/>
            <person name="Rakitin A.L."/>
            <person name="Mardanov A.V."/>
            <person name="Ravin N.V."/>
        </authorList>
    </citation>
    <scope>NUCLEOTIDE SEQUENCE [LARGE SCALE GENOMIC DNA]</scope>
    <source>
        <strain evidence="6 7">M1803</strain>
    </source>
</reference>
<accession>A0A7M2WUW7</accession>
<gene>
    <name evidence="6" type="ORF">IPV69_20570</name>
</gene>
<dbReference type="PANTHER" id="PTHR43751:SF3">
    <property type="entry name" value="SULFATASE N-TERMINAL DOMAIN-CONTAINING PROTEIN"/>
    <property type="match status" value="1"/>
</dbReference>
<evidence type="ECO:0000259" key="5">
    <source>
        <dbReference type="Pfam" id="PF00884"/>
    </source>
</evidence>
<proteinExistence type="inferred from homology"/>
<dbReference type="PANTHER" id="PTHR43751">
    <property type="entry name" value="SULFATASE"/>
    <property type="match status" value="1"/>
</dbReference>
<protein>
    <submittedName>
        <fullName evidence="6">Arylsulfatase</fullName>
    </submittedName>
</protein>
<dbReference type="KEGG" id="hbs:IPV69_20570"/>
<dbReference type="GO" id="GO:0016787">
    <property type="term" value="F:hydrolase activity"/>
    <property type="evidence" value="ECO:0007669"/>
    <property type="project" value="UniProtKB-KW"/>
</dbReference>
<dbReference type="InterPro" id="IPR017850">
    <property type="entry name" value="Alkaline_phosphatase_core_sf"/>
</dbReference>
<keyword evidence="4" id="KW-0472">Membrane</keyword>
<evidence type="ECO:0000256" key="3">
    <source>
        <dbReference type="SAM" id="MobiDB-lite"/>
    </source>
</evidence>
<comment type="similarity">
    <text evidence="1">Belongs to the sulfatase family.</text>
</comment>
<organism evidence="6 7">
    <name type="scientific">Humisphaera borealis</name>
    <dbReference type="NCBI Taxonomy" id="2807512"/>
    <lineage>
        <taxon>Bacteria</taxon>
        <taxon>Pseudomonadati</taxon>
        <taxon>Planctomycetota</taxon>
        <taxon>Phycisphaerae</taxon>
        <taxon>Tepidisphaerales</taxon>
        <taxon>Tepidisphaeraceae</taxon>
        <taxon>Humisphaera</taxon>
    </lineage>
</organism>
<evidence type="ECO:0000313" key="6">
    <source>
        <dbReference type="EMBL" id="QOV88611.1"/>
    </source>
</evidence>
<sequence>MSPLWYGCRRRCHPSPALLLWRHRPDWLSINRLPARFNARGNVPVRERRIAMRIWIGLVVSVVAVGLATSSPAGAAEKKPNIIFILSDDVAQGDLGCYGQKLIKTPNLDRMAAEGTRFEQAYCGTSVCAPSRSSLMTGLHMGHCPVRANREIQPEGQFPLPAGTATVAQSLKAAGYATATAGKWGMGMFDTTGSPFKKGMDHFFGYNCQRHAHSYFPTYLYNDDKRFELPGNDGKGIGQTYAQDLIQNDVQAWLRKHKDQPFFLFYAITLPHGRFEIDKLGQYESTNWTPQQKTYAAMVSRLDSDVGGVLNVLKELGIDDNTIVFFAGDNGSSFDPKSEIGKHFDQTIGGKLRGFKRGMYEGALRQAALVRWPGKVPAGRVSQDPWAFWDFFPTALELSGADAPKDVKLDGKSLVSFLKGGDAPKRNYFYWELHEGPKSIQAIRFGDWKAVRNGPSAPIELYDLSVDVAETKNLAVSKPDLVAKAEKLMKEARVDDPNWPMKDGKAGTPKKK</sequence>
<feature type="domain" description="Sulfatase N-terminal" evidence="5">
    <location>
        <begin position="80"/>
        <end position="400"/>
    </location>
</feature>
<dbReference type="InterPro" id="IPR024607">
    <property type="entry name" value="Sulfatase_CS"/>
</dbReference>
<dbReference type="InterPro" id="IPR052701">
    <property type="entry name" value="GAG_Ulvan_Degrading_Sulfatases"/>
</dbReference>
<dbReference type="CDD" id="cd16145">
    <property type="entry name" value="ARS_like"/>
    <property type="match status" value="1"/>
</dbReference>
<dbReference type="Gene3D" id="3.40.720.10">
    <property type="entry name" value="Alkaline Phosphatase, subunit A"/>
    <property type="match status" value="1"/>
</dbReference>
<keyword evidence="2" id="KW-0378">Hydrolase</keyword>
<keyword evidence="4" id="KW-0812">Transmembrane</keyword>
<dbReference type="Proteomes" id="UP000593765">
    <property type="component" value="Chromosome"/>
</dbReference>
<dbReference type="AlphaFoldDB" id="A0A7M2WUW7"/>
<dbReference type="Gene3D" id="3.30.1120.10">
    <property type="match status" value="1"/>
</dbReference>
<name>A0A7M2WUW7_9BACT</name>
<feature type="transmembrane region" description="Helical" evidence="4">
    <location>
        <begin position="50"/>
        <end position="69"/>
    </location>
</feature>
<dbReference type="PROSITE" id="PS00523">
    <property type="entry name" value="SULFATASE_1"/>
    <property type="match status" value="1"/>
</dbReference>
<feature type="region of interest" description="Disordered" evidence="3">
    <location>
        <begin position="493"/>
        <end position="512"/>
    </location>
</feature>
<dbReference type="InterPro" id="IPR000917">
    <property type="entry name" value="Sulfatase_N"/>
</dbReference>
<keyword evidence="7" id="KW-1185">Reference proteome</keyword>
<evidence type="ECO:0000256" key="2">
    <source>
        <dbReference type="ARBA" id="ARBA00022801"/>
    </source>
</evidence>
<dbReference type="EMBL" id="CP063458">
    <property type="protein sequence ID" value="QOV88611.1"/>
    <property type="molecule type" value="Genomic_DNA"/>
</dbReference>
<dbReference type="SUPFAM" id="SSF53649">
    <property type="entry name" value="Alkaline phosphatase-like"/>
    <property type="match status" value="1"/>
</dbReference>
<evidence type="ECO:0000256" key="4">
    <source>
        <dbReference type="SAM" id="Phobius"/>
    </source>
</evidence>
<dbReference type="Pfam" id="PF00884">
    <property type="entry name" value="Sulfatase"/>
    <property type="match status" value="1"/>
</dbReference>
<evidence type="ECO:0000313" key="7">
    <source>
        <dbReference type="Proteomes" id="UP000593765"/>
    </source>
</evidence>
<evidence type="ECO:0000256" key="1">
    <source>
        <dbReference type="ARBA" id="ARBA00008779"/>
    </source>
</evidence>
<keyword evidence="4" id="KW-1133">Transmembrane helix</keyword>